<feature type="compositionally biased region" description="Polar residues" evidence="2">
    <location>
        <begin position="610"/>
        <end position="629"/>
    </location>
</feature>
<organism evidence="3 4">
    <name type="scientific">Orchesella dallaii</name>
    <dbReference type="NCBI Taxonomy" id="48710"/>
    <lineage>
        <taxon>Eukaryota</taxon>
        <taxon>Metazoa</taxon>
        <taxon>Ecdysozoa</taxon>
        <taxon>Arthropoda</taxon>
        <taxon>Hexapoda</taxon>
        <taxon>Collembola</taxon>
        <taxon>Entomobryomorpha</taxon>
        <taxon>Entomobryoidea</taxon>
        <taxon>Orchesellidae</taxon>
        <taxon>Orchesellinae</taxon>
        <taxon>Orchesella</taxon>
    </lineage>
</organism>
<reference evidence="3 4" key="1">
    <citation type="submission" date="2024-08" db="EMBL/GenBank/DDBJ databases">
        <authorList>
            <person name="Cucini C."/>
            <person name="Frati F."/>
        </authorList>
    </citation>
    <scope>NUCLEOTIDE SEQUENCE [LARGE SCALE GENOMIC DNA]</scope>
</reference>
<evidence type="ECO:0000313" key="4">
    <source>
        <dbReference type="Proteomes" id="UP001642540"/>
    </source>
</evidence>
<accession>A0ABP1RI11</accession>
<feature type="region of interest" description="Disordered" evidence="2">
    <location>
        <begin position="334"/>
        <end position="355"/>
    </location>
</feature>
<evidence type="ECO:0000256" key="2">
    <source>
        <dbReference type="SAM" id="MobiDB-lite"/>
    </source>
</evidence>
<keyword evidence="1" id="KW-0175">Coiled coil</keyword>
<dbReference type="EMBL" id="CAXLJM020000075">
    <property type="protein sequence ID" value="CAL8128627.1"/>
    <property type="molecule type" value="Genomic_DNA"/>
</dbReference>
<protein>
    <submittedName>
        <fullName evidence="3">Uncharacterized protein</fullName>
    </submittedName>
</protein>
<keyword evidence="4" id="KW-1185">Reference proteome</keyword>
<comment type="caution">
    <text evidence="3">The sequence shown here is derived from an EMBL/GenBank/DDBJ whole genome shotgun (WGS) entry which is preliminary data.</text>
</comment>
<gene>
    <name evidence="3" type="ORF">ODALV1_LOCUS22395</name>
</gene>
<evidence type="ECO:0000313" key="3">
    <source>
        <dbReference type="EMBL" id="CAL8128627.1"/>
    </source>
</evidence>
<dbReference type="Proteomes" id="UP001642540">
    <property type="component" value="Unassembled WGS sequence"/>
</dbReference>
<evidence type="ECO:0000256" key="1">
    <source>
        <dbReference type="SAM" id="Coils"/>
    </source>
</evidence>
<feature type="coiled-coil region" evidence="1">
    <location>
        <begin position="127"/>
        <end position="154"/>
    </location>
</feature>
<sequence>MESHFTNQIEPLNLANSGSTSQPQPNCNLKAEVNSREQDVKGCNSYTVIPNTEPHNLSTAQAPPFEIPETANHQNYHYSRHGFYHSSLLHDLNNVSQRNCDLESLVNTKDTELNVFRKNEKYLKMELGSLQQKLLSEEQQTQNLLKELENLSNTTVSKDQYEEVIAQNKTIAENNMKLSDENKVLVTEANQVQLVKAEGGRLLIENKQLKEDLDEANKNLQNVESQRLEVQTRWRNLTLELQLVENVKNSEISVEKDKVNGLEEELTNLKEVNKSQVEHFQNELAGANALIIELNSQLKSSCEQYKLLSDQSYKLSMIMEHLSSENESLAAKVSGLEDGNSVPQKLKDDTTSQTAPELVSECEKLKEELESEKKRSAEFNETVRKQSETMDKLNTRCQEGKQELERKSNIILALENLLEKAEYDLVQEKTLVSRQKSQVEELEVRIYQAEQKNKELAMIIEGQEEQEDAKTIVINQHEVLIASLKTQILQLEQNVQEKNMTEKDKSIEGESNRVQVLSSQLQNHELDTAKLQRELDEEKAQNKEKQKEMDDLREYLKEMDSEIIQHDYIVEQLQKEIKQRDDEILAEKSANERLLGEKAELEAKLQSEVSARSSSMVNEHQSCLSQNLSPEKLEVSEQRGHKLDLSEIADDNDSLRKRLRLA</sequence>
<name>A0ABP1RI11_9HEXA</name>
<feature type="coiled-coil region" evidence="1">
    <location>
        <begin position="199"/>
        <end position="297"/>
    </location>
</feature>
<feature type="compositionally biased region" description="Basic and acidic residues" evidence="2">
    <location>
        <begin position="631"/>
        <end position="645"/>
    </location>
</feature>
<proteinExistence type="predicted"/>
<feature type="region of interest" description="Disordered" evidence="2">
    <location>
        <begin position="610"/>
        <end position="648"/>
    </location>
</feature>
<feature type="region of interest" description="Disordered" evidence="2">
    <location>
        <begin position="1"/>
        <end position="26"/>
    </location>
</feature>